<reference evidence="1" key="1">
    <citation type="submission" date="2022-10" db="EMBL/GenBank/DDBJ databases">
        <title>Culturing micro-colonial fungi from biological soil crusts in the Mojave desert and describing Neophaeococcomyces mojavensis, and introducing the new genera and species Taxawa tesnikishii.</title>
        <authorList>
            <person name="Kurbessoian T."/>
            <person name="Stajich J.E."/>
        </authorList>
    </citation>
    <scope>NUCLEOTIDE SEQUENCE</scope>
    <source>
        <strain evidence="1">TK_41</strain>
    </source>
</reference>
<evidence type="ECO:0000313" key="1">
    <source>
        <dbReference type="EMBL" id="KAJ9612588.1"/>
    </source>
</evidence>
<sequence length="299" mass="34158">MRVANKTFIDMVTAKRPDVIISCFGRNTSKNELVKYFGSGGIDGPSGHVTMGGVPMRRVNAFHPSYAVNYYPTYSCFRRLLLLEFCHAFGVWCGDWQEQAWMDVLREICRDKAQALRRAELAGVSKPERDEREWPELLDSIDKVFEETDFLQDFSDFKTARSTLLGTDMNWLCCDAGLFLQQMSPSDPRALPLLRTTAITFQNWAQKMWAFEGPPLKQNDPLEPGMFPPTRLAGSPFVAARFGLLELQNAVLRFLRDMNFSYVRPNPTSRLDTDCQAQGFAFLRLAKALEKILERIDED</sequence>
<accession>A0AA39CLV1</accession>
<dbReference type="AlphaFoldDB" id="A0AA39CLV1"/>
<gene>
    <name evidence="1" type="ORF">H2200_004185</name>
</gene>
<name>A0AA39CLV1_9EURO</name>
<protein>
    <submittedName>
        <fullName evidence="1">Uncharacterized protein</fullName>
    </submittedName>
</protein>
<evidence type="ECO:0000313" key="2">
    <source>
        <dbReference type="Proteomes" id="UP001172673"/>
    </source>
</evidence>
<proteinExistence type="predicted"/>
<organism evidence="1 2">
    <name type="scientific">Cladophialophora chaetospira</name>
    <dbReference type="NCBI Taxonomy" id="386627"/>
    <lineage>
        <taxon>Eukaryota</taxon>
        <taxon>Fungi</taxon>
        <taxon>Dikarya</taxon>
        <taxon>Ascomycota</taxon>
        <taxon>Pezizomycotina</taxon>
        <taxon>Eurotiomycetes</taxon>
        <taxon>Chaetothyriomycetidae</taxon>
        <taxon>Chaetothyriales</taxon>
        <taxon>Herpotrichiellaceae</taxon>
        <taxon>Cladophialophora</taxon>
    </lineage>
</organism>
<dbReference type="Proteomes" id="UP001172673">
    <property type="component" value="Unassembled WGS sequence"/>
</dbReference>
<keyword evidence="2" id="KW-1185">Reference proteome</keyword>
<dbReference type="EMBL" id="JAPDRK010000005">
    <property type="protein sequence ID" value="KAJ9612588.1"/>
    <property type="molecule type" value="Genomic_DNA"/>
</dbReference>
<comment type="caution">
    <text evidence="1">The sequence shown here is derived from an EMBL/GenBank/DDBJ whole genome shotgun (WGS) entry which is preliminary data.</text>
</comment>